<keyword evidence="2" id="KW-0472">Membrane</keyword>
<feature type="region of interest" description="Disordered" evidence="1">
    <location>
        <begin position="50"/>
        <end position="81"/>
    </location>
</feature>
<organism evidence="3 4">
    <name type="scientific">Candidatus Kaiserbacteria bacterium RIFCSPHIGHO2_01_FULL_55_17</name>
    <dbReference type="NCBI Taxonomy" id="1798484"/>
    <lineage>
        <taxon>Bacteria</taxon>
        <taxon>Candidatus Kaiseribacteriota</taxon>
    </lineage>
</organism>
<evidence type="ECO:0000313" key="3">
    <source>
        <dbReference type="EMBL" id="OGG57809.1"/>
    </source>
</evidence>
<reference evidence="3 4" key="1">
    <citation type="journal article" date="2016" name="Nat. Commun.">
        <title>Thousands of microbial genomes shed light on interconnected biogeochemical processes in an aquifer system.</title>
        <authorList>
            <person name="Anantharaman K."/>
            <person name="Brown C.T."/>
            <person name="Hug L.A."/>
            <person name="Sharon I."/>
            <person name="Castelle C.J."/>
            <person name="Probst A.J."/>
            <person name="Thomas B.C."/>
            <person name="Singh A."/>
            <person name="Wilkins M.J."/>
            <person name="Karaoz U."/>
            <person name="Brodie E.L."/>
            <person name="Williams K.H."/>
            <person name="Hubbard S.S."/>
            <person name="Banfield J.F."/>
        </authorList>
    </citation>
    <scope>NUCLEOTIDE SEQUENCE [LARGE SCALE GENOMIC DNA]</scope>
</reference>
<comment type="caution">
    <text evidence="3">The sequence shown here is derived from an EMBL/GenBank/DDBJ whole genome shotgun (WGS) entry which is preliminary data.</text>
</comment>
<accession>A0A1F6D8N6</accession>
<dbReference type="AlphaFoldDB" id="A0A1F6D8N6"/>
<evidence type="ECO:0000313" key="4">
    <source>
        <dbReference type="Proteomes" id="UP000177958"/>
    </source>
</evidence>
<dbReference type="EMBL" id="MFKX01000011">
    <property type="protein sequence ID" value="OGG57809.1"/>
    <property type="molecule type" value="Genomic_DNA"/>
</dbReference>
<name>A0A1F6D8N6_9BACT</name>
<gene>
    <name evidence="3" type="ORF">A2853_04090</name>
</gene>
<evidence type="ECO:0000256" key="1">
    <source>
        <dbReference type="SAM" id="MobiDB-lite"/>
    </source>
</evidence>
<feature type="transmembrane region" description="Helical" evidence="2">
    <location>
        <begin position="7"/>
        <end position="29"/>
    </location>
</feature>
<proteinExistence type="predicted"/>
<evidence type="ECO:0000256" key="2">
    <source>
        <dbReference type="SAM" id="Phobius"/>
    </source>
</evidence>
<keyword evidence="2" id="KW-0812">Transmembrane</keyword>
<keyword evidence="2" id="KW-1133">Transmembrane helix</keyword>
<protein>
    <submittedName>
        <fullName evidence="3">Uncharacterized protein</fullName>
    </submittedName>
</protein>
<dbReference type="Proteomes" id="UP000177958">
    <property type="component" value="Unassembled WGS sequence"/>
</dbReference>
<sequence length="81" mass="8537">MELQRNATMSLIIGGVVLLILVAVGTYFYSGSGDTVPADTTELDIGAEISGAAETPADKLPETNPFKAAETNPFKGYQNPF</sequence>